<keyword evidence="5 12" id="KW-0346">Stress response</keyword>
<evidence type="ECO:0000256" key="5">
    <source>
        <dbReference type="ARBA" id="ARBA00023016"/>
    </source>
</evidence>
<evidence type="ECO:0000256" key="8">
    <source>
        <dbReference type="ARBA" id="ARBA00023242"/>
    </source>
</evidence>
<dbReference type="InterPro" id="IPR036390">
    <property type="entry name" value="WH_DNA-bd_sf"/>
</dbReference>
<evidence type="ECO:0000256" key="6">
    <source>
        <dbReference type="ARBA" id="ARBA00023125"/>
    </source>
</evidence>
<dbReference type="InterPro" id="IPR036388">
    <property type="entry name" value="WH-like_DNA-bd_sf"/>
</dbReference>
<evidence type="ECO:0000313" key="12">
    <source>
        <dbReference type="EMBL" id="QBC36005.1"/>
    </source>
</evidence>
<dbReference type="GO" id="GO:0000978">
    <property type="term" value="F:RNA polymerase II cis-regulatory region sequence-specific DNA binding"/>
    <property type="evidence" value="ECO:0007669"/>
    <property type="project" value="TreeGrafter"/>
</dbReference>
<sequence>MEGSSHGSSNSPPPFLTKTYEMIDDPSTDSIVSWSPNNTSFIVWNPPDFARDLLPKYFKHNNFSSFVRQLNTYGFRKIDPDQWEFANDDFRRGQRHLLKNIRRRKPIHSHSLHHQGQGADPLGESERHELEEEIEKLKSDKGMLVVELQKHTHQQLGIERQMQSLGERLLSVEFRQKNMMANLTRYLQKPGFLSDLHGKKRRLAKIDLFYEGAASMHMINTDAFEKIESSLNSLESLLREVSRASGGGIHYDGVIDENLWSPSPVSSPGLGDNHSSPELVESTSHPPSPNPKVLLVELHTDTHGKVSEIDVNSEPPGREVHPSKDQNAQIGANDVFWEQFLTETPGSSDMQEVQSERRVGDDDKRSNWWNRKNVENLTEKMGHLTPAEKT</sequence>
<feature type="domain" description="HSF-type DNA-binding" evidence="11">
    <location>
        <begin position="54"/>
        <end position="78"/>
    </location>
</feature>
<evidence type="ECO:0000256" key="9">
    <source>
        <dbReference type="RuleBase" id="RU004020"/>
    </source>
</evidence>
<comment type="subunit">
    <text evidence="2">Homotrimer.</text>
</comment>
<dbReference type="GO" id="GO:0005634">
    <property type="term" value="C:nucleus"/>
    <property type="evidence" value="ECO:0007669"/>
    <property type="project" value="UniProtKB-SubCell"/>
</dbReference>
<evidence type="ECO:0000259" key="11">
    <source>
        <dbReference type="PROSITE" id="PS00434"/>
    </source>
</evidence>
<dbReference type="FunFam" id="1.10.10.10:FF:000057">
    <property type="entry name" value="Heat shock transcription factor 1"/>
    <property type="match status" value="1"/>
</dbReference>
<evidence type="ECO:0000256" key="1">
    <source>
        <dbReference type="ARBA" id="ARBA00004123"/>
    </source>
</evidence>
<dbReference type="InterPro" id="IPR000232">
    <property type="entry name" value="HSF_DNA-bd"/>
</dbReference>
<feature type="region of interest" description="Disordered" evidence="10">
    <location>
        <begin position="345"/>
        <end position="366"/>
    </location>
</feature>
<evidence type="ECO:0000256" key="3">
    <source>
        <dbReference type="ARBA" id="ARBA00022553"/>
    </source>
</evidence>
<dbReference type="EMBL" id="MH795834">
    <property type="protein sequence ID" value="QBC36005.1"/>
    <property type="molecule type" value="mRNA"/>
</dbReference>
<protein>
    <submittedName>
        <fullName evidence="12">Heat shock transcription factor A4b</fullName>
    </submittedName>
</protein>
<keyword evidence="3" id="KW-0597">Phosphoprotein</keyword>
<dbReference type="GO" id="GO:0034605">
    <property type="term" value="P:cellular response to heat"/>
    <property type="evidence" value="ECO:0007669"/>
    <property type="project" value="TreeGrafter"/>
</dbReference>
<accession>A0A411JIB0</accession>
<evidence type="ECO:0000256" key="2">
    <source>
        <dbReference type="ARBA" id="ARBA00011233"/>
    </source>
</evidence>
<proteinExistence type="evidence at transcript level"/>
<dbReference type="PANTHER" id="PTHR10015">
    <property type="entry name" value="HEAT SHOCK TRANSCRIPTION FACTOR"/>
    <property type="match status" value="1"/>
</dbReference>
<dbReference type="SMART" id="SM00415">
    <property type="entry name" value="HSF"/>
    <property type="match status" value="1"/>
</dbReference>
<feature type="region of interest" description="Disordered" evidence="10">
    <location>
        <begin position="262"/>
        <end position="290"/>
    </location>
</feature>
<comment type="similarity">
    <text evidence="9">Belongs to the HSF family.</text>
</comment>
<dbReference type="Gene3D" id="1.10.10.10">
    <property type="entry name" value="Winged helix-like DNA-binding domain superfamily/Winged helix DNA-binding domain"/>
    <property type="match status" value="1"/>
</dbReference>
<dbReference type="AlphaFoldDB" id="A0A411JIB0"/>
<organism evidence="12">
    <name type="scientific">Narcissus tazetta subsp. chinensis</name>
    <dbReference type="NCBI Taxonomy" id="391288"/>
    <lineage>
        <taxon>Eukaryota</taxon>
        <taxon>Viridiplantae</taxon>
        <taxon>Streptophyta</taxon>
        <taxon>Embryophyta</taxon>
        <taxon>Tracheophyta</taxon>
        <taxon>Spermatophyta</taxon>
        <taxon>Magnoliopsida</taxon>
        <taxon>Liliopsida</taxon>
        <taxon>Asparagales</taxon>
        <taxon>Amaryllidaceae</taxon>
        <taxon>Amaryllidoideae</taxon>
        <taxon>Narcissus</taxon>
    </lineage>
</organism>
<dbReference type="SUPFAM" id="SSF46785">
    <property type="entry name" value="Winged helix' DNA-binding domain"/>
    <property type="match status" value="1"/>
</dbReference>
<reference evidence="12" key="1">
    <citation type="submission" date="2018-08" db="EMBL/GenBank/DDBJ databases">
        <title>Cloning of heat shock transcriptional factor from leaves in Narcissus tazetta var. chinensis Roem.</title>
        <authorList>
            <person name="Song J.M."/>
            <person name="Chen G.X."/>
            <person name="Lai Z.X."/>
        </authorList>
    </citation>
    <scope>NUCLEOTIDE SEQUENCE</scope>
    <source>
        <tissue evidence="12">Leaves</tissue>
    </source>
</reference>
<keyword evidence="6" id="KW-0238">DNA-binding</keyword>
<keyword evidence="8" id="KW-0539">Nucleus</keyword>
<dbReference type="PROSITE" id="PS00434">
    <property type="entry name" value="HSF_DOMAIN"/>
    <property type="match status" value="1"/>
</dbReference>
<feature type="region of interest" description="Disordered" evidence="10">
    <location>
        <begin position="105"/>
        <end position="124"/>
    </location>
</feature>
<dbReference type="PRINTS" id="PR00056">
    <property type="entry name" value="HSFDOMAIN"/>
</dbReference>
<dbReference type="Pfam" id="PF00447">
    <property type="entry name" value="HSF_DNA-bind"/>
    <property type="match status" value="1"/>
</dbReference>
<feature type="compositionally biased region" description="Basic and acidic residues" evidence="10">
    <location>
        <begin position="354"/>
        <end position="366"/>
    </location>
</feature>
<keyword evidence="4" id="KW-0805">Transcription regulation</keyword>
<evidence type="ECO:0000256" key="10">
    <source>
        <dbReference type="SAM" id="MobiDB-lite"/>
    </source>
</evidence>
<comment type="subcellular location">
    <subcellularLocation>
        <location evidence="1">Nucleus</location>
    </subcellularLocation>
</comment>
<dbReference type="GO" id="GO:0006357">
    <property type="term" value="P:regulation of transcription by RNA polymerase II"/>
    <property type="evidence" value="ECO:0007669"/>
    <property type="project" value="TreeGrafter"/>
</dbReference>
<dbReference type="GO" id="GO:0003700">
    <property type="term" value="F:DNA-binding transcription factor activity"/>
    <property type="evidence" value="ECO:0007669"/>
    <property type="project" value="InterPro"/>
</dbReference>
<feature type="compositionally biased region" description="Polar residues" evidence="10">
    <location>
        <begin position="273"/>
        <end position="285"/>
    </location>
</feature>
<evidence type="ECO:0000256" key="7">
    <source>
        <dbReference type="ARBA" id="ARBA00023163"/>
    </source>
</evidence>
<dbReference type="PANTHER" id="PTHR10015:SF445">
    <property type="entry name" value="HEAT STRESS TRANSCRIPTION FACTOR A-4B-LIKE"/>
    <property type="match status" value="1"/>
</dbReference>
<keyword evidence="7" id="KW-0804">Transcription</keyword>
<evidence type="ECO:0000256" key="4">
    <source>
        <dbReference type="ARBA" id="ARBA00023015"/>
    </source>
</evidence>
<name>A0A411JIB0_NARTA</name>